<evidence type="ECO:0000313" key="3">
    <source>
        <dbReference type="Proteomes" id="UP001303373"/>
    </source>
</evidence>
<accession>A0AAQ3M0I6</accession>
<gene>
    <name evidence="2" type="ORF">R9X50_00205400</name>
</gene>
<reference evidence="2 3" key="1">
    <citation type="submission" date="2023-11" db="EMBL/GenBank/DDBJ databases">
        <title>An acidophilic fungus is an integral part of prey digestion in a carnivorous sundew plant.</title>
        <authorList>
            <person name="Tsai I.J."/>
        </authorList>
    </citation>
    <scope>NUCLEOTIDE SEQUENCE [LARGE SCALE GENOMIC DNA]</scope>
    <source>
        <strain evidence="2">169a</strain>
    </source>
</reference>
<evidence type="ECO:0000256" key="1">
    <source>
        <dbReference type="SAM" id="MobiDB-lite"/>
    </source>
</evidence>
<feature type="compositionally biased region" description="Polar residues" evidence="1">
    <location>
        <begin position="28"/>
        <end position="40"/>
    </location>
</feature>
<sequence>MYPPQNPPPEDEADRRHYDPAKYHSHPTENAYQNAYNGFQTYDMKDGEPSPPDRGHKRSAYNEPSFINFDPNIGRWTNGIHVLGRDFKPKKYWARPVDGRRRGTFGRLMDGLTGEGPDVFVVLNGDRRTLHRDMPHRAQWSRWGGAKWDVNHNSDLWDPDHTLGEKVHFKKPWSDRNRQWYNFKTRKYDGAQKTIQNHMSNNLWTDAHWAPGAKGKNNFPTEIRDGFGQRAGFLPPGVGMFPGGRPRTPYTES</sequence>
<evidence type="ECO:0000313" key="2">
    <source>
        <dbReference type="EMBL" id="WPG99243.1"/>
    </source>
</evidence>
<feature type="compositionally biased region" description="Basic and acidic residues" evidence="1">
    <location>
        <begin position="13"/>
        <end position="22"/>
    </location>
</feature>
<dbReference type="AlphaFoldDB" id="A0AAQ3M0I6"/>
<feature type="compositionally biased region" description="Basic and acidic residues" evidence="1">
    <location>
        <begin position="43"/>
        <end position="54"/>
    </location>
</feature>
<feature type="region of interest" description="Disordered" evidence="1">
    <location>
        <begin position="1"/>
        <end position="63"/>
    </location>
</feature>
<name>A0AAQ3M0I6_9PEZI</name>
<proteinExistence type="predicted"/>
<keyword evidence="3" id="KW-1185">Reference proteome</keyword>
<organism evidence="2 3">
    <name type="scientific">Acrodontium crateriforme</name>
    <dbReference type="NCBI Taxonomy" id="150365"/>
    <lineage>
        <taxon>Eukaryota</taxon>
        <taxon>Fungi</taxon>
        <taxon>Dikarya</taxon>
        <taxon>Ascomycota</taxon>
        <taxon>Pezizomycotina</taxon>
        <taxon>Dothideomycetes</taxon>
        <taxon>Dothideomycetidae</taxon>
        <taxon>Mycosphaerellales</taxon>
        <taxon>Teratosphaeriaceae</taxon>
        <taxon>Acrodontium</taxon>
    </lineage>
</organism>
<dbReference type="EMBL" id="CP138582">
    <property type="protein sequence ID" value="WPG99243.1"/>
    <property type="molecule type" value="Genomic_DNA"/>
</dbReference>
<protein>
    <submittedName>
        <fullName evidence="2">Uncharacterized protein</fullName>
    </submittedName>
</protein>
<dbReference type="Proteomes" id="UP001303373">
    <property type="component" value="Chromosome 3"/>
</dbReference>